<proteinExistence type="predicted"/>
<evidence type="ECO:0000256" key="1">
    <source>
        <dbReference type="SAM" id="MobiDB-lite"/>
    </source>
</evidence>
<protein>
    <submittedName>
        <fullName evidence="2">Uncharacterized protein</fullName>
    </submittedName>
</protein>
<accession>A0A6J4RAL5</accession>
<dbReference type="EMBL" id="CADCVL010000100">
    <property type="protein sequence ID" value="CAA9468832.1"/>
    <property type="molecule type" value="Genomic_DNA"/>
</dbReference>
<gene>
    <name evidence="2" type="ORF">AVDCRST_MAG65-571</name>
</gene>
<feature type="compositionally biased region" description="Basic and acidic residues" evidence="1">
    <location>
        <begin position="41"/>
        <end position="57"/>
    </location>
</feature>
<feature type="compositionally biased region" description="Basic residues" evidence="1">
    <location>
        <begin position="9"/>
        <end position="30"/>
    </location>
</feature>
<reference evidence="2" key="1">
    <citation type="submission" date="2020-02" db="EMBL/GenBank/DDBJ databases">
        <authorList>
            <person name="Meier V. D."/>
        </authorList>
    </citation>
    <scope>NUCLEOTIDE SEQUENCE</scope>
    <source>
        <strain evidence="2">AVDCRST_MAG65</strain>
    </source>
</reference>
<feature type="compositionally biased region" description="Basic residues" evidence="1">
    <location>
        <begin position="67"/>
        <end position="76"/>
    </location>
</feature>
<organism evidence="2">
    <name type="scientific">uncultured Solirubrobacteraceae bacterium</name>
    <dbReference type="NCBI Taxonomy" id="1162706"/>
    <lineage>
        <taxon>Bacteria</taxon>
        <taxon>Bacillati</taxon>
        <taxon>Actinomycetota</taxon>
        <taxon>Thermoleophilia</taxon>
        <taxon>Solirubrobacterales</taxon>
        <taxon>Solirubrobacteraceae</taxon>
        <taxon>environmental samples</taxon>
    </lineage>
</organism>
<name>A0A6J4RAL5_9ACTN</name>
<dbReference type="AlphaFoldDB" id="A0A6J4RAL5"/>
<evidence type="ECO:0000313" key="2">
    <source>
        <dbReference type="EMBL" id="CAA9468832.1"/>
    </source>
</evidence>
<feature type="region of interest" description="Disordered" evidence="1">
    <location>
        <begin position="1"/>
        <end position="84"/>
    </location>
</feature>
<sequence>EEDPDQPQRRRGRRARRRPRRLPDRHRRRPAPGLEPAGPCDLRRPGDRHADPADRPRAAGHQLGARAGRRRSRCRHERQDPRRV</sequence>
<feature type="non-terminal residue" evidence="2">
    <location>
        <position position="84"/>
    </location>
</feature>
<feature type="non-terminal residue" evidence="2">
    <location>
        <position position="1"/>
    </location>
</feature>